<reference evidence="3 4" key="1">
    <citation type="submission" date="2015-10" db="EMBL/GenBank/DDBJ databases">
        <title>Draft genome sequence of pyrrolomycin-producing Streptomyces vitaminophilus.</title>
        <authorList>
            <person name="Graham D.E."/>
            <person name="Mahan K.M."/>
            <person name="Klingeman D.M."/>
            <person name="Hettich R.L."/>
            <person name="Parry R.J."/>
        </authorList>
    </citation>
    <scope>NUCLEOTIDE SEQUENCE [LARGE SCALE GENOMIC DNA]</scope>
    <source>
        <strain evidence="3 4">ATCC 31673</strain>
    </source>
</reference>
<protein>
    <submittedName>
        <fullName evidence="3">Uncharacterized protein</fullName>
    </submittedName>
</protein>
<evidence type="ECO:0000313" key="3">
    <source>
        <dbReference type="EMBL" id="KRV48819.1"/>
    </source>
</evidence>
<dbReference type="AlphaFoldDB" id="A0A0T6LRR9"/>
<feature type="transmembrane region" description="Helical" evidence="2">
    <location>
        <begin position="6"/>
        <end position="30"/>
    </location>
</feature>
<dbReference type="eggNOG" id="ENOG5031YJD">
    <property type="taxonomic scope" value="Bacteria"/>
</dbReference>
<gene>
    <name evidence="3" type="ORF">AQ490_23435</name>
</gene>
<evidence type="ECO:0000256" key="1">
    <source>
        <dbReference type="SAM" id="MobiDB-lite"/>
    </source>
</evidence>
<dbReference type="RefSeq" id="WP_018385079.1">
    <property type="nucleotide sequence ID" value="NZ_LLZU01000018.1"/>
</dbReference>
<dbReference type="STRING" id="76728.AQ490_23435"/>
<keyword evidence="2" id="KW-0812">Transmembrane</keyword>
<feature type="compositionally biased region" description="Basic and acidic residues" evidence="1">
    <location>
        <begin position="56"/>
        <end position="82"/>
    </location>
</feature>
<keyword evidence="2" id="KW-1133">Transmembrane helix</keyword>
<organism evidence="3 4">
    <name type="scientific">Wenjunlia vitaminophila</name>
    <name type="common">Streptomyces vitaminophilus</name>
    <dbReference type="NCBI Taxonomy" id="76728"/>
    <lineage>
        <taxon>Bacteria</taxon>
        <taxon>Bacillati</taxon>
        <taxon>Actinomycetota</taxon>
        <taxon>Actinomycetes</taxon>
        <taxon>Kitasatosporales</taxon>
        <taxon>Streptomycetaceae</taxon>
        <taxon>Wenjunlia</taxon>
    </lineage>
</organism>
<name>A0A0T6LRR9_WENVI</name>
<comment type="caution">
    <text evidence="3">The sequence shown here is derived from an EMBL/GenBank/DDBJ whole genome shotgun (WGS) entry which is preliminary data.</text>
</comment>
<evidence type="ECO:0000313" key="4">
    <source>
        <dbReference type="Proteomes" id="UP000050867"/>
    </source>
</evidence>
<accession>A0A0T6LRR9</accession>
<feature type="region of interest" description="Disordered" evidence="1">
    <location>
        <begin position="38"/>
        <end position="112"/>
    </location>
</feature>
<sequence length="112" mass="12463">MELTASLVNALAGLGPLIAGVLFVVGLMVARVLWLRRKREEPPVPGRQPRAGAWQTRDELDHEPPPDHGPGHQDGPPPKEYDYSEAPPEEVDHDKRRYPGELGNDYRTSPPK</sequence>
<keyword evidence="2" id="KW-0472">Membrane</keyword>
<keyword evidence="4" id="KW-1185">Reference proteome</keyword>
<dbReference type="EMBL" id="LLZU01000018">
    <property type="protein sequence ID" value="KRV48819.1"/>
    <property type="molecule type" value="Genomic_DNA"/>
</dbReference>
<proteinExistence type="predicted"/>
<evidence type="ECO:0000256" key="2">
    <source>
        <dbReference type="SAM" id="Phobius"/>
    </source>
</evidence>
<dbReference type="Proteomes" id="UP000050867">
    <property type="component" value="Unassembled WGS sequence"/>
</dbReference>
<feature type="compositionally biased region" description="Basic and acidic residues" evidence="1">
    <location>
        <begin position="90"/>
        <end position="99"/>
    </location>
</feature>